<dbReference type="Proteomes" id="UP000245539">
    <property type="component" value="Unassembled WGS sequence"/>
</dbReference>
<keyword evidence="2" id="KW-1185">Reference proteome</keyword>
<evidence type="ECO:0000313" key="2">
    <source>
        <dbReference type="Proteomes" id="UP000245539"/>
    </source>
</evidence>
<dbReference type="AlphaFoldDB" id="A0A317CNW0"/>
<dbReference type="Gene3D" id="3.90.550.10">
    <property type="entry name" value="Spore Coat Polysaccharide Biosynthesis Protein SpsA, Chain A"/>
    <property type="match status" value="1"/>
</dbReference>
<dbReference type="OrthoDB" id="7851643at2"/>
<evidence type="ECO:0000313" key="1">
    <source>
        <dbReference type="EMBL" id="PWR00215.1"/>
    </source>
</evidence>
<dbReference type="EMBL" id="QGKM01000005">
    <property type="protein sequence ID" value="PWR00215.1"/>
    <property type="molecule type" value="Genomic_DNA"/>
</dbReference>
<gene>
    <name evidence="1" type="ORF">DKW60_03490</name>
</gene>
<dbReference type="InterPro" id="IPR029044">
    <property type="entry name" value="Nucleotide-diphossugar_trans"/>
</dbReference>
<proteinExistence type="predicted"/>
<accession>A0A317CNW0</accession>
<name>A0A317CNW0_9GAMM</name>
<organism evidence="1 2">
    <name type="scientific">Leucothrix pacifica</name>
    <dbReference type="NCBI Taxonomy" id="1247513"/>
    <lineage>
        <taxon>Bacteria</taxon>
        <taxon>Pseudomonadati</taxon>
        <taxon>Pseudomonadota</taxon>
        <taxon>Gammaproteobacteria</taxon>
        <taxon>Thiotrichales</taxon>
        <taxon>Thiotrichaceae</taxon>
        <taxon>Leucothrix</taxon>
    </lineage>
</organism>
<reference evidence="1 2" key="1">
    <citation type="submission" date="2018-05" db="EMBL/GenBank/DDBJ databases">
        <title>Leucothrix arctica sp. nov., isolated from Arctic seawater.</title>
        <authorList>
            <person name="Choi A."/>
            <person name="Baek K."/>
        </authorList>
    </citation>
    <scope>NUCLEOTIDE SEQUENCE [LARGE SCALE GENOMIC DNA]</scope>
    <source>
        <strain evidence="1 2">JCM 18388</strain>
    </source>
</reference>
<protein>
    <submittedName>
        <fullName evidence="1">Acyl esterase</fullName>
    </submittedName>
</protein>
<dbReference type="RefSeq" id="WP_109836269.1">
    <property type="nucleotide sequence ID" value="NZ_QGKM01000005.1"/>
</dbReference>
<sequence length="263" mass="30346">MLNIRSIDESRNNYKVKFSFCSLVTRIDEYHEMIASAKQAGFDGDDVEFLYIDNSNENLCDGFSGYNRFLLEAEGQYIVYCHQDILFEFDRREVLEERIREINKIDPMWAILGNAGKAHNSLPIARITDPNADNITLGVLPGRVMTVDENFLVINRKNPISCSGQMKGFHLYATDLCQNAEYLGYSCYVIDFHLRHKSGGNADESYNAVQMDFMNLSRRRKQPQVIQAMCSRFYVSSSRILMALFNNNKILNLHKSLKKKYTI</sequence>
<comment type="caution">
    <text evidence="1">The sequence shown here is derived from an EMBL/GenBank/DDBJ whole genome shotgun (WGS) entry which is preliminary data.</text>
</comment>